<protein>
    <recommendedName>
        <fullName evidence="3">Lipoprotein</fullName>
    </recommendedName>
</protein>
<dbReference type="AlphaFoldDB" id="A0A1J5RDB7"/>
<accession>A0A1J5RDB7</accession>
<reference evidence="2" key="1">
    <citation type="submission" date="2016-10" db="EMBL/GenBank/DDBJ databases">
        <title>Sequence of Gallionella enrichment culture.</title>
        <authorList>
            <person name="Poehlein A."/>
            <person name="Muehling M."/>
            <person name="Daniel R."/>
        </authorList>
    </citation>
    <scope>NUCLEOTIDE SEQUENCE</scope>
</reference>
<dbReference type="EMBL" id="MLJW01000210">
    <property type="protein sequence ID" value="OIQ93330.1"/>
    <property type="molecule type" value="Genomic_DNA"/>
</dbReference>
<feature type="region of interest" description="Disordered" evidence="1">
    <location>
        <begin position="118"/>
        <end position="141"/>
    </location>
</feature>
<dbReference type="PROSITE" id="PS51257">
    <property type="entry name" value="PROKAR_LIPOPROTEIN"/>
    <property type="match status" value="1"/>
</dbReference>
<evidence type="ECO:0008006" key="3">
    <source>
        <dbReference type="Google" id="ProtNLM"/>
    </source>
</evidence>
<name>A0A1J5RDB7_9ZZZZ</name>
<sequence length="141" mass="15061">MARAVIPLLLLAALTGCSNLVPHQTLHLIASLDPLSPNWEIEEVPLAGNRIHLALKMKRYGDGGAGEAREVFDRRAKSLAQYGGFKTYQVLDYTEGMESSVIGAQRVAEGDIRLIGNVDAQPQGSAPPARSTPESAAKPLS</sequence>
<comment type="caution">
    <text evidence="2">The sequence shown here is derived from an EMBL/GenBank/DDBJ whole genome shotgun (WGS) entry which is preliminary data.</text>
</comment>
<evidence type="ECO:0000313" key="2">
    <source>
        <dbReference type="EMBL" id="OIQ93330.1"/>
    </source>
</evidence>
<gene>
    <name evidence="2" type="ORF">GALL_247520</name>
</gene>
<evidence type="ECO:0000256" key="1">
    <source>
        <dbReference type="SAM" id="MobiDB-lite"/>
    </source>
</evidence>
<organism evidence="2">
    <name type="scientific">mine drainage metagenome</name>
    <dbReference type="NCBI Taxonomy" id="410659"/>
    <lineage>
        <taxon>unclassified sequences</taxon>
        <taxon>metagenomes</taxon>
        <taxon>ecological metagenomes</taxon>
    </lineage>
</organism>
<proteinExistence type="predicted"/>